<accession>A0ACC2SW00</accession>
<dbReference type="EMBL" id="QTSX02004290">
    <property type="protein sequence ID" value="KAJ9066447.1"/>
    <property type="molecule type" value="Genomic_DNA"/>
</dbReference>
<gene>
    <name evidence="1" type="ORF">DSO57_1009433</name>
</gene>
<comment type="caution">
    <text evidence="1">The sequence shown here is derived from an EMBL/GenBank/DDBJ whole genome shotgun (WGS) entry which is preliminary data.</text>
</comment>
<name>A0ACC2SW00_9FUNG</name>
<protein>
    <submittedName>
        <fullName evidence="1">Uncharacterized protein</fullName>
    </submittedName>
</protein>
<evidence type="ECO:0000313" key="1">
    <source>
        <dbReference type="EMBL" id="KAJ9066447.1"/>
    </source>
</evidence>
<proteinExistence type="predicted"/>
<evidence type="ECO:0000313" key="2">
    <source>
        <dbReference type="Proteomes" id="UP001165960"/>
    </source>
</evidence>
<reference evidence="1" key="1">
    <citation type="submission" date="2022-04" db="EMBL/GenBank/DDBJ databases">
        <title>Genome of the entomopathogenic fungus Entomophthora muscae.</title>
        <authorList>
            <person name="Elya C."/>
            <person name="Lovett B.R."/>
            <person name="Lee E."/>
            <person name="Macias A.M."/>
            <person name="Hajek A.E."/>
            <person name="De Bivort B.L."/>
            <person name="Kasson M.T."/>
            <person name="De Fine Licht H.H."/>
            <person name="Stajich J.E."/>
        </authorList>
    </citation>
    <scope>NUCLEOTIDE SEQUENCE</scope>
    <source>
        <strain evidence="1">Berkeley</strain>
    </source>
</reference>
<organism evidence="1 2">
    <name type="scientific">Entomophthora muscae</name>
    <dbReference type="NCBI Taxonomy" id="34485"/>
    <lineage>
        <taxon>Eukaryota</taxon>
        <taxon>Fungi</taxon>
        <taxon>Fungi incertae sedis</taxon>
        <taxon>Zoopagomycota</taxon>
        <taxon>Entomophthoromycotina</taxon>
        <taxon>Entomophthoromycetes</taxon>
        <taxon>Entomophthorales</taxon>
        <taxon>Entomophthoraceae</taxon>
        <taxon>Entomophthora</taxon>
    </lineage>
</organism>
<dbReference type="Proteomes" id="UP001165960">
    <property type="component" value="Unassembled WGS sequence"/>
</dbReference>
<keyword evidence="2" id="KW-1185">Reference proteome</keyword>
<sequence>MVIRCELTRLRLPTRPTFRAFTLQSQRVGRLPSEPGLGLPVNTDLQFKYDYLGFKLKQAGYVSHKLPKVAIPDLLRLGTKPDIVGVEHCASDINRLIALVDDSNLASLTGLEEIPYVAYDHVEEELEEIMDSLFSDPASRANVLEWILRTGIYSSSVFIFDEIRGFFAAILVDCCMKYFVFSQWTDFGDSFQNFIVQMLNDVCQLEAKVLVYGIIDQIDASLKEEVYNSLLECFTYQILPHEAIGLGNVLLQDMKELGFVPGSLAYQSIIGFNAGMVSLNKDGINPQTIKAIYQSHKKNMTRFNISTLYSLFNVYKTYSRCSFEDNLAILELAKGIVDGGHFPTAKSCMVVIQASEALLKLNTSPFATQNSSGMSLSERISGILNNANHIQEISSEDLFSILLSCYVKIIRGPAQMHVGFVDKLYKSLKTSSLQLQKPHYEAILAFYGNLKCFPEMKAILQTMKRQNIHPDADSLYLALNCFISDFKMYNAFTLYKEMTGQHSSPGDLKIAPSPQVYSLMMIPAGAVKNLQLMKQFWNSCRLAPTKCIQNALCAISWYIRPFLKSNHPILYNEAYLLFKDILNTLEANPIPGPTTHIHDLIIRIHADLCTLSSDLSLEDLRLTYSKYLLGQKRVVLEACYASVLSALRAFATRDPSLNPAILKEVKCLARNLSKFWVRPSCGTYRVLVELTRELGDDDFVNLLLAHFQFMQSKDHLLDPQNAPQILCLGNRHLPSNPRPNRVVS</sequence>